<accession>A0ABM8AG38</accession>
<evidence type="ECO:0000313" key="2">
    <source>
        <dbReference type="Proteomes" id="UP001064971"/>
    </source>
</evidence>
<keyword evidence="2" id="KW-1185">Reference proteome</keyword>
<proteinExistence type="predicted"/>
<gene>
    <name evidence="1" type="ORF">DAETH_27290</name>
</gene>
<protein>
    <submittedName>
        <fullName evidence="1">Uncharacterized protein</fullName>
    </submittedName>
</protein>
<dbReference type="RefSeq" id="WP_264775443.1">
    <property type="nucleotide sequence ID" value="NZ_AP026560.1"/>
</dbReference>
<evidence type="ECO:0000313" key="1">
    <source>
        <dbReference type="EMBL" id="BDP42760.1"/>
    </source>
</evidence>
<dbReference type="EMBL" id="AP026560">
    <property type="protein sequence ID" value="BDP42760.1"/>
    <property type="molecule type" value="Genomic_DNA"/>
</dbReference>
<reference evidence="1" key="1">
    <citation type="submission" date="2022-07" db="EMBL/GenBank/DDBJ databases">
        <title>Complete Genome Sequence of the Radioresistant Bacterium Deinococcus aetherius ST0316, Isolated from the Air Dust collected in Lower Stratosphere above Japan.</title>
        <authorList>
            <person name="Satoh K."/>
            <person name="Hagiwara K."/>
            <person name="Katsumata K."/>
            <person name="Kubo A."/>
            <person name="Yokobori S."/>
            <person name="Yamagishi A."/>
            <person name="Oono Y."/>
            <person name="Narumi I."/>
        </authorList>
    </citation>
    <scope>NUCLEOTIDE SEQUENCE</scope>
    <source>
        <strain evidence="1">ST0316</strain>
    </source>
</reference>
<organism evidence="1 2">
    <name type="scientific">Deinococcus aetherius</name>
    <dbReference type="NCBI Taxonomy" id="200252"/>
    <lineage>
        <taxon>Bacteria</taxon>
        <taxon>Thermotogati</taxon>
        <taxon>Deinococcota</taxon>
        <taxon>Deinococci</taxon>
        <taxon>Deinococcales</taxon>
        <taxon>Deinococcaceae</taxon>
        <taxon>Deinococcus</taxon>
    </lineage>
</organism>
<sequence length="323" mass="34787">MLALLTALVASLGVPAPQYMRPGPPRPHVGGMVLLSEGATAGPNGRFVREPPFLLDGSGRAAQRGPWLNRPLKVIQETTTAYVLDDGTGQYWAYLPKRNLEKKAVFPLVSDNAMTQRIAAELVGKRVWVNGRPVFPCEIVNGYHAAVMLESARVLSVWQLDAPGVNVSPQGGLVDGGSLRNERVGTTTTLVMLGEPEKLRANSASMEPKLAGQSAQLLSQAPQRCTTLPAVYATYEDVRRNLTVQRPPKLNVPPQSAAWVEKFLIRKTRAQILATYGSPNEEGSLAAVMSLPVWNYGDVPYASMAFAFDDAGRVGKASIATSP</sequence>
<dbReference type="Proteomes" id="UP001064971">
    <property type="component" value="Chromosome"/>
</dbReference>
<name>A0ABM8AG38_9DEIO</name>